<keyword evidence="6" id="KW-1185">Reference proteome</keyword>
<dbReference type="SMART" id="SM00028">
    <property type="entry name" value="TPR"/>
    <property type="match status" value="6"/>
</dbReference>
<dbReference type="Gene3D" id="1.25.40.10">
    <property type="entry name" value="Tetratricopeptide repeat domain"/>
    <property type="match status" value="3"/>
</dbReference>
<comment type="caution">
    <text evidence="5">The sequence shown here is derived from an EMBL/GenBank/DDBJ whole genome shotgun (WGS) entry which is preliminary data.</text>
</comment>
<evidence type="ECO:0000259" key="4">
    <source>
        <dbReference type="PROSITE" id="PS51755"/>
    </source>
</evidence>
<accession>A0ABV7JC73</accession>
<evidence type="ECO:0000313" key="5">
    <source>
        <dbReference type="EMBL" id="MFC3195724.1"/>
    </source>
</evidence>
<feature type="domain" description="OmpR/PhoB-type" evidence="4">
    <location>
        <begin position="1"/>
        <end position="97"/>
    </location>
</feature>
<evidence type="ECO:0000313" key="6">
    <source>
        <dbReference type="Proteomes" id="UP001595533"/>
    </source>
</evidence>
<dbReference type="PANTHER" id="PTHR47691:SF3">
    <property type="entry name" value="HTH-TYPE TRANSCRIPTIONAL REGULATOR RV0890C-RELATED"/>
    <property type="match status" value="1"/>
</dbReference>
<dbReference type="SMART" id="SM00862">
    <property type="entry name" value="Trans_reg_C"/>
    <property type="match status" value="1"/>
</dbReference>
<dbReference type="SUPFAM" id="SSF48452">
    <property type="entry name" value="TPR-like"/>
    <property type="match status" value="2"/>
</dbReference>
<dbReference type="InterPro" id="IPR036388">
    <property type="entry name" value="WH-like_DNA-bd_sf"/>
</dbReference>
<reference evidence="6" key="1">
    <citation type="journal article" date="2019" name="Int. J. Syst. Evol. Microbiol.">
        <title>The Global Catalogue of Microorganisms (GCM) 10K type strain sequencing project: providing services to taxonomists for standard genome sequencing and annotation.</title>
        <authorList>
            <consortium name="The Broad Institute Genomics Platform"/>
            <consortium name="The Broad Institute Genome Sequencing Center for Infectious Disease"/>
            <person name="Wu L."/>
            <person name="Ma J."/>
        </authorList>
    </citation>
    <scope>NUCLEOTIDE SEQUENCE [LARGE SCALE GENOMIC DNA]</scope>
    <source>
        <strain evidence="6">KCTC 42953</strain>
    </source>
</reference>
<protein>
    <submittedName>
        <fullName evidence="5">Winged helix-turn-helix domain-containing protein</fullName>
    </submittedName>
</protein>
<dbReference type="RefSeq" id="WP_077412508.1">
    <property type="nucleotide sequence ID" value="NZ_JBHRTS010000010.1"/>
</dbReference>
<name>A0ABV7JC73_9GAMM</name>
<evidence type="ECO:0000256" key="2">
    <source>
        <dbReference type="PROSITE-ProRule" id="PRU01091"/>
    </source>
</evidence>
<dbReference type="PANTHER" id="PTHR47691">
    <property type="entry name" value="REGULATOR-RELATED"/>
    <property type="match status" value="1"/>
</dbReference>
<dbReference type="Proteomes" id="UP001595533">
    <property type="component" value="Unassembled WGS sequence"/>
</dbReference>
<dbReference type="Pfam" id="PF13432">
    <property type="entry name" value="TPR_16"/>
    <property type="match status" value="1"/>
</dbReference>
<organism evidence="5 6">
    <name type="scientific">Marinicella sediminis</name>
    <dbReference type="NCBI Taxonomy" id="1792834"/>
    <lineage>
        <taxon>Bacteria</taxon>
        <taxon>Pseudomonadati</taxon>
        <taxon>Pseudomonadota</taxon>
        <taxon>Gammaproteobacteria</taxon>
        <taxon>Lysobacterales</taxon>
        <taxon>Marinicellaceae</taxon>
        <taxon>Marinicella</taxon>
    </lineage>
</organism>
<feature type="DNA-binding region" description="OmpR/PhoB-type" evidence="2">
    <location>
        <begin position="1"/>
        <end position="97"/>
    </location>
</feature>
<dbReference type="Pfam" id="PF14559">
    <property type="entry name" value="TPR_19"/>
    <property type="match status" value="1"/>
</dbReference>
<evidence type="ECO:0000256" key="1">
    <source>
        <dbReference type="ARBA" id="ARBA00023125"/>
    </source>
</evidence>
<evidence type="ECO:0000256" key="3">
    <source>
        <dbReference type="SAM" id="MobiDB-lite"/>
    </source>
</evidence>
<dbReference type="InterPro" id="IPR016032">
    <property type="entry name" value="Sig_transdc_resp-reg_C-effctor"/>
</dbReference>
<dbReference type="InterPro" id="IPR001867">
    <property type="entry name" value="OmpR/PhoB-type_DNA-bd"/>
</dbReference>
<proteinExistence type="predicted"/>
<feature type="region of interest" description="Disordered" evidence="3">
    <location>
        <begin position="747"/>
        <end position="773"/>
    </location>
</feature>
<gene>
    <name evidence="5" type="ORF">ACFODZ_15825</name>
</gene>
<dbReference type="InterPro" id="IPR011990">
    <property type="entry name" value="TPR-like_helical_dom_sf"/>
</dbReference>
<dbReference type="CDD" id="cd00383">
    <property type="entry name" value="trans_reg_C"/>
    <property type="match status" value="1"/>
</dbReference>
<dbReference type="Pfam" id="PF00486">
    <property type="entry name" value="Trans_reg_C"/>
    <property type="match status" value="1"/>
</dbReference>
<dbReference type="InterPro" id="IPR019734">
    <property type="entry name" value="TPR_rpt"/>
</dbReference>
<feature type="compositionally biased region" description="Polar residues" evidence="3">
    <location>
        <begin position="750"/>
        <end position="761"/>
    </location>
</feature>
<sequence length="773" mass="88413">MTYAFAEFIYDPEQQSLLHHGQELSLTKKNHDLLRYLLTHPNQLISRDELIDEVWMGRVVTNNTIDQCVLKLRKTLNACQPDEYIETVYGQGFRFLPTVSSPEDAPVRETGSHISLKVFGVMLVFIAIWLLWHQGTEPPGSITTPQVHVVSQSARPKSAQPANWMLAGGKNLLGHLLNNVDGLQAQQGRINEGHAERAYISFDLWQESSALTQLVVHLHQPDQQQPPYQASVQIKWQEDIQASEQLEANQLITLFDHISQWVRQQVRPEAISQSADEQVYTRNEFAMHSYFKAMAAQVSGDSDQAMTYLEAAVEQDPNFKMAWYELAIALRKQADPRKAIGILEAIQTNDQNLAFRVELVKGHCLDSVGELAAAEKVYLEALKWAEESRNPARMASVYISQGILYRKTKQFENAEQALQMAGQVTDPSSQPHLYGTIMSTHAKLAREMNQPLVAIEKAQLAIKAFQQSGDLRYQMQAKTVLASILRQRNEFRQAEQLVKESLFHAEQLKHRRGISDNRTKLARIYQQTGRFQLAHQQWQEVLRLNAELELYGNNADAYLWLLQLHLAENNLEQADIDLKMLRQLYLEHPHKEIGDALNEASLIMAIEQSDVPRAQTFVRELTLQDHPLLAMYQGDLAMLEGKLAASELHYLEAMVLVHGSGRFDQMVQVMNRLNQLYLSFNQPKLVDQLQRTAMFKPFIYPFQKYRAQAAAAAGKHIEAVGLMNELKLKAGDYWQYEDQLLLEQLKQQSTDHSTTENQQGYNDRMRHNTKVRT</sequence>
<dbReference type="Gene3D" id="1.10.10.10">
    <property type="entry name" value="Winged helix-like DNA-binding domain superfamily/Winged helix DNA-binding domain"/>
    <property type="match status" value="1"/>
</dbReference>
<dbReference type="PROSITE" id="PS51755">
    <property type="entry name" value="OMPR_PHOB"/>
    <property type="match status" value="1"/>
</dbReference>
<dbReference type="SUPFAM" id="SSF46894">
    <property type="entry name" value="C-terminal effector domain of the bipartite response regulators"/>
    <property type="match status" value="1"/>
</dbReference>
<keyword evidence="1 2" id="KW-0238">DNA-binding</keyword>
<dbReference type="EMBL" id="JBHRTS010000010">
    <property type="protein sequence ID" value="MFC3195724.1"/>
    <property type="molecule type" value="Genomic_DNA"/>
</dbReference>